<dbReference type="PROSITE" id="PS51450">
    <property type="entry name" value="LRR"/>
    <property type="match status" value="1"/>
</dbReference>
<comment type="caution">
    <text evidence="1">The sequence shown here is derived from an EMBL/GenBank/DDBJ whole genome shotgun (WGS) entry which is preliminary data.</text>
</comment>
<name>A0AAV5MVA3_9ROSI</name>
<evidence type="ECO:0000313" key="1">
    <source>
        <dbReference type="EMBL" id="GKV53921.1"/>
    </source>
</evidence>
<dbReference type="Proteomes" id="UP001054252">
    <property type="component" value="Unassembled WGS sequence"/>
</dbReference>
<dbReference type="InterPro" id="IPR001611">
    <property type="entry name" value="Leu-rich_rpt"/>
</dbReference>
<accession>A0AAV5MVA3</accession>
<keyword evidence="2" id="KW-1185">Reference proteome</keyword>
<dbReference type="AlphaFoldDB" id="A0AAV5MVA3"/>
<sequence>MLNNSILSYLSELPSLKSLYLVYNKFQASNDANGFERLSKLKHLEILDLSCNMLNNSNLTFLSELSSLKFLHLARSNLLASNYGPWCQWCWDQERTALLQLDQTFLQFYIFSKKLGERRGKIQIVVNGRRLSATFTTRRIVSLVLTFTQVEAYSSNFTNTYLNAFLFLPFEELKSHFEF</sequence>
<dbReference type="EMBL" id="BPVZ01002316">
    <property type="protein sequence ID" value="GKV53921.1"/>
    <property type="molecule type" value="Genomic_DNA"/>
</dbReference>
<dbReference type="Gene3D" id="3.80.10.10">
    <property type="entry name" value="Ribonuclease Inhibitor"/>
    <property type="match status" value="1"/>
</dbReference>
<evidence type="ECO:0000313" key="2">
    <source>
        <dbReference type="Proteomes" id="UP001054252"/>
    </source>
</evidence>
<proteinExistence type="predicted"/>
<dbReference type="InterPro" id="IPR032675">
    <property type="entry name" value="LRR_dom_sf"/>
</dbReference>
<organism evidence="1 2">
    <name type="scientific">Rubroshorea leprosula</name>
    <dbReference type="NCBI Taxonomy" id="152421"/>
    <lineage>
        <taxon>Eukaryota</taxon>
        <taxon>Viridiplantae</taxon>
        <taxon>Streptophyta</taxon>
        <taxon>Embryophyta</taxon>
        <taxon>Tracheophyta</taxon>
        <taxon>Spermatophyta</taxon>
        <taxon>Magnoliopsida</taxon>
        <taxon>eudicotyledons</taxon>
        <taxon>Gunneridae</taxon>
        <taxon>Pentapetalae</taxon>
        <taxon>rosids</taxon>
        <taxon>malvids</taxon>
        <taxon>Malvales</taxon>
        <taxon>Dipterocarpaceae</taxon>
        <taxon>Rubroshorea</taxon>
    </lineage>
</organism>
<gene>
    <name evidence="1" type="ORF">SLEP1_g60432</name>
</gene>
<protein>
    <submittedName>
        <fullName evidence="1">Uncharacterized protein</fullName>
    </submittedName>
</protein>
<dbReference type="SUPFAM" id="SSF52047">
    <property type="entry name" value="RNI-like"/>
    <property type="match status" value="1"/>
</dbReference>
<reference evidence="1 2" key="1">
    <citation type="journal article" date="2021" name="Commun. Biol.">
        <title>The genome of Shorea leprosula (Dipterocarpaceae) highlights the ecological relevance of drought in aseasonal tropical rainforests.</title>
        <authorList>
            <person name="Ng K.K.S."/>
            <person name="Kobayashi M.J."/>
            <person name="Fawcett J.A."/>
            <person name="Hatakeyama M."/>
            <person name="Paape T."/>
            <person name="Ng C.H."/>
            <person name="Ang C.C."/>
            <person name="Tnah L.H."/>
            <person name="Lee C.T."/>
            <person name="Nishiyama T."/>
            <person name="Sese J."/>
            <person name="O'Brien M.J."/>
            <person name="Copetti D."/>
            <person name="Mohd Noor M.I."/>
            <person name="Ong R.C."/>
            <person name="Putra M."/>
            <person name="Sireger I.Z."/>
            <person name="Indrioko S."/>
            <person name="Kosugi Y."/>
            <person name="Izuno A."/>
            <person name="Isagi Y."/>
            <person name="Lee S.L."/>
            <person name="Shimizu K.K."/>
        </authorList>
    </citation>
    <scope>NUCLEOTIDE SEQUENCE [LARGE SCALE GENOMIC DNA]</scope>
    <source>
        <strain evidence="1">214</strain>
    </source>
</reference>